<gene>
    <name evidence="1" type="ORF">CU097_011546</name>
</gene>
<organism evidence="1 2">
    <name type="scientific">Rhizopus azygosporus</name>
    <name type="common">Rhizopus microsporus var. azygosporus</name>
    <dbReference type="NCBI Taxonomy" id="86630"/>
    <lineage>
        <taxon>Eukaryota</taxon>
        <taxon>Fungi</taxon>
        <taxon>Fungi incertae sedis</taxon>
        <taxon>Mucoromycota</taxon>
        <taxon>Mucoromycotina</taxon>
        <taxon>Mucoromycetes</taxon>
        <taxon>Mucorales</taxon>
        <taxon>Mucorineae</taxon>
        <taxon>Rhizopodaceae</taxon>
        <taxon>Rhizopus</taxon>
    </lineage>
</organism>
<dbReference type="EMBL" id="PJQL01000200">
    <property type="protein sequence ID" value="RCH98393.1"/>
    <property type="molecule type" value="Genomic_DNA"/>
</dbReference>
<dbReference type="Proteomes" id="UP000252139">
    <property type="component" value="Unassembled WGS sequence"/>
</dbReference>
<reference evidence="1 2" key="1">
    <citation type="journal article" date="2018" name="G3 (Bethesda)">
        <title>Phylogenetic and Phylogenomic Definition of Rhizopus Species.</title>
        <authorList>
            <person name="Gryganskyi A.P."/>
            <person name="Golan J."/>
            <person name="Dolatabadi S."/>
            <person name="Mondo S."/>
            <person name="Robb S."/>
            <person name="Idnurm A."/>
            <person name="Muszewska A."/>
            <person name="Steczkiewicz K."/>
            <person name="Masonjones S."/>
            <person name="Liao H.L."/>
            <person name="Gajdeczka M.T."/>
            <person name="Anike F."/>
            <person name="Vuek A."/>
            <person name="Anishchenko I.M."/>
            <person name="Voigt K."/>
            <person name="de Hoog G.S."/>
            <person name="Smith M.E."/>
            <person name="Heitman J."/>
            <person name="Vilgalys R."/>
            <person name="Stajich J.E."/>
        </authorList>
    </citation>
    <scope>NUCLEOTIDE SEQUENCE [LARGE SCALE GENOMIC DNA]</scope>
    <source>
        <strain evidence="1 2">CBS 357.93</strain>
    </source>
</reference>
<proteinExistence type="predicted"/>
<evidence type="ECO:0000313" key="2">
    <source>
        <dbReference type="Proteomes" id="UP000252139"/>
    </source>
</evidence>
<comment type="caution">
    <text evidence="1">The sequence shown here is derived from an EMBL/GenBank/DDBJ whole genome shotgun (WGS) entry which is preliminary data.</text>
</comment>
<protein>
    <submittedName>
        <fullName evidence="1">Uncharacterized protein</fullName>
    </submittedName>
</protein>
<sequence length="94" mass="10820">MELDNCAALLIYLSSTEEKVCLVVVDYAALSTEPSDALTLVKNHKAIEYIFVERLKETGRYEVYRRVETLQSPDCLESFDCRDGIPHRPIKKRI</sequence>
<evidence type="ECO:0000313" key="1">
    <source>
        <dbReference type="EMBL" id="RCH98393.1"/>
    </source>
</evidence>
<keyword evidence="2" id="KW-1185">Reference proteome</keyword>
<name>A0A367K840_RHIAZ</name>
<accession>A0A367K840</accession>
<dbReference type="OrthoDB" id="2264380at2759"/>
<dbReference type="AlphaFoldDB" id="A0A367K840"/>